<proteinExistence type="predicted"/>
<feature type="repeat" description="WD" evidence="3">
    <location>
        <begin position="216"/>
        <end position="238"/>
    </location>
</feature>
<dbReference type="PANTHER" id="PTHR44163">
    <property type="entry name" value="U3 SMALL NUCLEOLAR RNA-ASSOCIATED PROTEIN 4 HOMOLOG"/>
    <property type="match status" value="1"/>
</dbReference>
<dbReference type="SUPFAM" id="SSF50978">
    <property type="entry name" value="WD40 repeat-like"/>
    <property type="match status" value="2"/>
</dbReference>
<dbReference type="GO" id="GO:0032040">
    <property type="term" value="C:small-subunit processome"/>
    <property type="evidence" value="ECO:0007669"/>
    <property type="project" value="TreeGrafter"/>
</dbReference>
<feature type="region of interest" description="Disordered" evidence="4">
    <location>
        <begin position="551"/>
        <end position="597"/>
    </location>
</feature>
<dbReference type="GO" id="GO:0003723">
    <property type="term" value="F:RNA binding"/>
    <property type="evidence" value="ECO:0007669"/>
    <property type="project" value="TreeGrafter"/>
</dbReference>
<dbReference type="InterPro" id="IPR046351">
    <property type="entry name" value="UTP4"/>
</dbReference>
<accession>A0A5J5F8X9</accession>
<dbReference type="PANTHER" id="PTHR44163:SF1">
    <property type="entry name" value="U3 SMALL NUCLEOLAR RNA-ASSOCIATED PROTEIN 4 HOMOLOG"/>
    <property type="match status" value="1"/>
</dbReference>
<evidence type="ECO:0000256" key="4">
    <source>
        <dbReference type="SAM" id="MobiDB-lite"/>
    </source>
</evidence>
<dbReference type="InterPro" id="IPR015943">
    <property type="entry name" value="WD40/YVTN_repeat-like_dom_sf"/>
</dbReference>
<evidence type="ECO:0000256" key="1">
    <source>
        <dbReference type="ARBA" id="ARBA00022574"/>
    </source>
</evidence>
<comment type="caution">
    <text evidence="5">The sequence shown here is derived from an EMBL/GenBank/DDBJ whole genome shotgun (WGS) entry which is preliminary data.</text>
</comment>
<dbReference type="Gene3D" id="2.130.10.10">
    <property type="entry name" value="YVTN repeat-like/Quinoprotein amine dehydrogenase"/>
    <property type="match status" value="2"/>
</dbReference>
<keyword evidence="6" id="KW-1185">Reference proteome</keyword>
<dbReference type="GO" id="GO:0030686">
    <property type="term" value="C:90S preribosome"/>
    <property type="evidence" value="ECO:0007669"/>
    <property type="project" value="InterPro"/>
</dbReference>
<name>A0A5J5F8X9_9PEZI</name>
<keyword evidence="1 3" id="KW-0853">WD repeat</keyword>
<dbReference type="GO" id="GO:0034455">
    <property type="term" value="C:t-UTP complex"/>
    <property type="evidence" value="ECO:0007669"/>
    <property type="project" value="TreeGrafter"/>
</dbReference>
<dbReference type="InterPro" id="IPR001680">
    <property type="entry name" value="WD40_rpt"/>
</dbReference>
<sequence>MDPNHGLAVDKRNPNQTHLSMHRCRFVDYPPSSITAIAFSHPSVPQSARMPPTSLRVAIGRNNGSIEIWNPLSGKWHLEATLQGGKDRSIEGLVWIQDYDENGEGALRLLSIGFTSVVTEWDLETGRPAAHLDCNGGVIWSISAQPRRNAFEVPEEERDNDELLAQKVVVGTDDGTLKLLSTAGGKGQLTFVKNLARAGTSKSRVLSLVWKNRHTVVAGMADSQIRVWDIKSGRSIGKMSLNRERRKEVLVWAVKALRNGDIVSGDSRGEVTFWDGTNYTMKQRLQVHEADCLTLEVGGLNGENVVSGGADMRTVFLQRASGGRGWSQVFRRRFHKHDVRAMAAYESGPFSVIVSGGVDMYPIIIPFRAFTSETQRTLPFVPQNPVVVSVPEHRMLMSFWEHEVKIWKVEELSELMFEDMDSEDQGRKLLSRIVLSNEEYITSADIVTLPGNAGFLLVVSTVGEVKLFCLRQKRSSGVLRVQRIAIPATLPLKSIGDDDDEDSDDEEEVELAEEGARLVKFSPDGKRLLIITPDSRILMANIDLTMSADRKEKPTVGLSSPIYELDRDLPQRKSQPRHQNSAPSKKILQRRQDEGSHGKYLHTITKATFSSTSRLLAVGDLAGNITTFSLHDGVWSRISNPIPRLPAAPVVLLFRPAPQTLQISDSAHTDSDEDEAPDAELLVVPVDTHMLHLFSATSGRLTAWSQRNPMPGCLPVEFAGLMDRAVGAFWDGHARAWIHGAGWVCMFDFSRDWKNNHLSFDTVAVSTEGAGGKRKRGVPLSVGSISGAGGRMHTPLMVARRSQGKAPAQSDAESSEDENDGFNAAAAVAKDPTKRQQGKRGGPGVYWSSFRYKSLLGFLPVGTKEVVQMFGEGWEGRGGLNAIEIAVVERPIWDVSLPPRFTDGKS</sequence>
<dbReference type="OrthoDB" id="8883818at2759"/>
<dbReference type="InParanoid" id="A0A5J5F8X9"/>
<dbReference type="SMART" id="SM00320">
    <property type="entry name" value="WD40"/>
    <property type="match status" value="7"/>
</dbReference>
<dbReference type="FunCoup" id="A0A5J5F8X9">
    <property type="interactions" value="967"/>
</dbReference>
<dbReference type="GO" id="GO:0000462">
    <property type="term" value="P:maturation of SSU-rRNA from tricistronic rRNA transcript (SSU-rRNA, 5.8S rRNA, LSU-rRNA)"/>
    <property type="evidence" value="ECO:0007669"/>
    <property type="project" value="InterPro"/>
</dbReference>
<keyword evidence="2" id="KW-0677">Repeat</keyword>
<dbReference type="PROSITE" id="PS50082">
    <property type="entry name" value="WD_REPEATS_2"/>
    <property type="match status" value="1"/>
</dbReference>
<evidence type="ECO:0000256" key="2">
    <source>
        <dbReference type="ARBA" id="ARBA00022737"/>
    </source>
</evidence>
<evidence type="ECO:0000313" key="6">
    <source>
        <dbReference type="Proteomes" id="UP000326924"/>
    </source>
</evidence>
<feature type="region of interest" description="Disordered" evidence="4">
    <location>
        <begin position="800"/>
        <end position="820"/>
    </location>
</feature>
<evidence type="ECO:0000256" key="3">
    <source>
        <dbReference type="PROSITE-ProRule" id="PRU00221"/>
    </source>
</evidence>
<protein>
    <submittedName>
        <fullName evidence="5">WD40-repeat-containing domain protein</fullName>
    </submittedName>
</protein>
<dbReference type="Proteomes" id="UP000326924">
    <property type="component" value="Unassembled WGS sequence"/>
</dbReference>
<gene>
    <name evidence="5" type="ORF">FN846DRAFT_771727</name>
</gene>
<dbReference type="PROSITE" id="PS00678">
    <property type="entry name" value="WD_REPEATS_1"/>
    <property type="match status" value="1"/>
</dbReference>
<dbReference type="InterPro" id="IPR019775">
    <property type="entry name" value="WD40_repeat_CS"/>
</dbReference>
<dbReference type="InterPro" id="IPR036322">
    <property type="entry name" value="WD40_repeat_dom_sf"/>
</dbReference>
<dbReference type="AlphaFoldDB" id="A0A5J5F8X9"/>
<dbReference type="EMBL" id="VXIS01000012">
    <property type="protein sequence ID" value="KAA8913749.1"/>
    <property type="molecule type" value="Genomic_DNA"/>
</dbReference>
<evidence type="ECO:0000313" key="5">
    <source>
        <dbReference type="EMBL" id="KAA8913749.1"/>
    </source>
</evidence>
<reference evidence="5 6" key="1">
    <citation type="submission" date="2019-09" db="EMBL/GenBank/DDBJ databases">
        <title>Draft genome of the ectomycorrhizal ascomycete Sphaerosporella brunnea.</title>
        <authorList>
            <consortium name="DOE Joint Genome Institute"/>
            <person name="Benucci G.M."/>
            <person name="Marozzi G."/>
            <person name="Antonielli L."/>
            <person name="Sanchez S."/>
            <person name="Marco P."/>
            <person name="Wang X."/>
            <person name="Falini L.B."/>
            <person name="Barry K."/>
            <person name="Haridas S."/>
            <person name="Lipzen A."/>
            <person name="Labutti K."/>
            <person name="Grigoriev I.V."/>
            <person name="Murat C."/>
            <person name="Martin F."/>
            <person name="Albertini E."/>
            <person name="Donnini D."/>
            <person name="Bonito G."/>
        </authorList>
    </citation>
    <scope>NUCLEOTIDE SEQUENCE [LARGE SCALE GENOMIC DNA]</scope>
    <source>
        <strain evidence="5 6">Sb_GMNB300</strain>
    </source>
</reference>
<organism evidence="5 6">
    <name type="scientific">Sphaerosporella brunnea</name>
    <dbReference type="NCBI Taxonomy" id="1250544"/>
    <lineage>
        <taxon>Eukaryota</taxon>
        <taxon>Fungi</taxon>
        <taxon>Dikarya</taxon>
        <taxon>Ascomycota</taxon>
        <taxon>Pezizomycotina</taxon>
        <taxon>Pezizomycetes</taxon>
        <taxon>Pezizales</taxon>
        <taxon>Pyronemataceae</taxon>
        <taxon>Sphaerosporella</taxon>
    </lineage>
</organism>